<dbReference type="RefSeq" id="WP_021294877.1">
    <property type="nucleotide sequence ID" value="NZ_AURB01000020.1"/>
</dbReference>
<accession>T0DNP0</accession>
<feature type="compositionally biased region" description="Polar residues" evidence="1">
    <location>
        <begin position="319"/>
        <end position="328"/>
    </location>
</feature>
<feature type="transmembrane region" description="Helical" evidence="2">
    <location>
        <begin position="43"/>
        <end position="68"/>
    </location>
</feature>
<dbReference type="Proteomes" id="UP000829401">
    <property type="component" value="Chromosome"/>
</dbReference>
<name>T0DNP0_ALIAG</name>
<keyword evidence="2" id="KW-0472">Membrane</keyword>
<gene>
    <name evidence="4" type="ORF">K1I37_13260</name>
</gene>
<protein>
    <submittedName>
        <fullName evidence="4">DUF4179 domain-containing protein</fullName>
    </submittedName>
</protein>
<proteinExistence type="predicted"/>
<evidence type="ECO:0000313" key="5">
    <source>
        <dbReference type="Proteomes" id="UP000829401"/>
    </source>
</evidence>
<evidence type="ECO:0000259" key="3">
    <source>
        <dbReference type="Pfam" id="PF13786"/>
    </source>
</evidence>
<keyword evidence="2" id="KW-0812">Transmembrane</keyword>
<dbReference type="OrthoDB" id="2541898at2"/>
<dbReference type="EMBL" id="CP080467">
    <property type="protein sequence ID" value="UNO47661.1"/>
    <property type="molecule type" value="Genomic_DNA"/>
</dbReference>
<dbReference type="KEGG" id="aaco:K1I37_13260"/>
<accession>A0A9E7CXA5</accession>
<evidence type="ECO:0000313" key="4">
    <source>
        <dbReference type="EMBL" id="UNO47661.1"/>
    </source>
</evidence>
<dbReference type="InterPro" id="IPR025436">
    <property type="entry name" value="DUF4179"/>
</dbReference>
<dbReference type="Gene3D" id="2.60.40.1630">
    <property type="entry name" value="bacillus anthracis domain"/>
    <property type="match status" value="1"/>
</dbReference>
<reference evidence="5" key="1">
    <citation type="journal article" date="2022" name="G3 (Bethesda)">
        <title>Unveiling the complete genome sequence of Alicyclobacillus acidoterrestris DSM 3922T, a taint-producing strain.</title>
        <authorList>
            <person name="Leonardo I.C."/>
            <person name="Barreto Crespo M.T."/>
            <person name="Gaspar F.B."/>
        </authorList>
    </citation>
    <scope>NUCLEOTIDE SEQUENCE [LARGE SCALE GENOMIC DNA]</scope>
    <source>
        <strain evidence="5">DSM 3922</strain>
    </source>
</reference>
<sequence>MNSDIQKSLKEIVEQASPSVSFEQIWNQYKYEKKKKKPALHRLVRRATISAAACVLGVTGCGLGLSFLSPGIALAMDKLPVVNQVYDWFGDPGLDQATVFEDKVHIAATDRGITFTITDVYDDQGRLSLQYQISSLYRPLPQDPAAPDMNFYLNGKPLKMTTSGATGRVSSQLWHGVNEGYPNQALPKQFNLQIVIHKLGNKHGYWEVQVPVSETKAMKNTATYTPKLSKTYKGITLSIDQVAVTPATVMVDYHYTKKQKSNVDLILNMSSGGASIIPIMGRQDRESIHGGTETVYATALYEKPKHLNKEIGILPENDPTPSAGSTTSESDKLTGLDIQVPLR</sequence>
<evidence type="ECO:0000256" key="1">
    <source>
        <dbReference type="SAM" id="MobiDB-lite"/>
    </source>
</evidence>
<dbReference type="Pfam" id="PF13786">
    <property type="entry name" value="DUF4179"/>
    <property type="match status" value="1"/>
</dbReference>
<dbReference type="eggNOG" id="ENOG50334DM">
    <property type="taxonomic scope" value="Bacteria"/>
</dbReference>
<keyword evidence="2" id="KW-1133">Transmembrane helix</keyword>
<feature type="domain" description="DUF4179" evidence="3">
    <location>
        <begin position="45"/>
        <end position="135"/>
    </location>
</feature>
<keyword evidence="5" id="KW-1185">Reference proteome</keyword>
<evidence type="ECO:0000256" key="2">
    <source>
        <dbReference type="SAM" id="Phobius"/>
    </source>
</evidence>
<dbReference type="STRING" id="1356854.N007_18865"/>
<dbReference type="AlphaFoldDB" id="T0DNP0"/>
<feature type="region of interest" description="Disordered" evidence="1">
    <location>
        <begin position="313"/>
        <end position="343"/>
    </location>
</feature>
<organism evidence="4 5">
    <name type="scientific">Alicyclobacillus acidoterrestris (strain ATCC 49025 / DSM 3922 / CIP 106132 / NCIMB 13137 / GD3B)</name>
    <dbReference type="NCBI Taxonomy" id="1356854"/>
    <lineage>
        <taxon>Bacteria</taxon>
        <taxon>Bacillati</taxon>
        <taxon>Bacillota</taxon>
        <taxon>Bacilli</taxon>
        <taxon>Bacillales</taxon>
        <taxon>Alicyclobacillaceae</taxon>
        <taxon>Alicyclobacillus</taxon>
    </lineage>
</organism>